<evidence type="ECO:0000313" key="2">
    <source>
        <dbReference type="EMBL" id="CAL8092473.1"/>
    </source>
</evidence>
<dbReference type="EMBL" id="CAXLJM020000025">
    <property type="protein sequence ID" value="CAL8092473.1"/>
    <property type="molecule type" value="Genomic_DNA"/>
</dbReference>
<dbReference type="Gene3D" id="1.20.58.120">
    <property type="entry name" value="BAG domain"/>
    <property type="match status" value="1"/>
</dbReference>
<dbReference type="SUPFAM" id="SSF63491">
    <property type="entry name" value="BAG domain"/>
    <property type="match status" value="1"/>
</dbReference>
<dbReference type="Pfam" id="PF02179">
    <property type="entry name" value="BAG"/>
    <property type="match status" value="1"/>
</dbReference>
<proteinExistence type="predicted"/>
<feature type="domain" description="BAG" evidence="1">
    <location>
        <begin position="67"/>
        <end position="133"/>
    </location>
</feature>
<comment type="caution">
    <text evidence="2">The sequence shown here is derived from an EMBL/GenBank/DDBJ whole genome shotgun (WGS) entry which is preliminary data.</text>
</comment>
<organism evidence="2 3">
    <name type="scientific">Orchesella dallaii</name>
    <dbReference type="NCBI Taxonomy" id="48710"/>
    <lineage>
        <taxon>Eukaryota</taxon>
        <taxon>Metazoa</taxon>
        <taxon>Ecdysozoa</taxon>
        <taxon>Arthropoda</taxon>
        <taxon>Hexapoda</taxon>
        <taxon>Collembola</taxon>
        <taxon>Entomobryomorpha</taxon>
        <taxon>Entomobryoidea</taxon>
        <taxon>Orchesellidae</taxon>
        <taxon>Orchesellinae</taxon>
        <taxon>Orchesella</taxon>
    </lineage>
</organism>
<keyword evidence="3" id="KW-1185">Reference proteome</keyword>
<evidence type="ECO:0000259" key="1">
    <source>
        <dbReference type="Pfam" id="PF02179"/>
    </source>
</evidence>
<gene>
    <name evidence="2" type="ORF">ODALV1_LOCUS8230</name>
</gene>
<dbReference type="InterPro" id="IPR036533">
    <property type="entry name" value="BAG_dom_sf"/>
</dbReference>
<protein>
    <recommendedName>
        <fullName evidence="1">BAG domain-containing protein</fullName>
    </recommendedName>
</protein>
<accession>A0ABP1Q7I9</accession>
<sequence>MSHAHTTSVDVSAGIKVPKEIYDPEERKKTVFAKLEAELKKIEEFAEELLNEKRPREDVTTLALRIIQDMINDLEKDVDEFEGPHFTKVYRTLQGHCTKLQTDLDALDFSGRDTLREEKKEAVLTISDLAKKLAKKTHDTGKSCDDGCEI</sequence>
<dbReference type="InterPro" id="IPR003103">
    <property type="entry name" value="BAG_domain"/>
</dbReference>
<reference evidence="2 3" key="1">
    <citation type="submission" date="2024-08" db="EMBL/GenBank/DDBJ databases">
        <authorList>
            <person name="Cucini C."/>
            <person name="Frati F."/>
        </authorList>
    </citation>
    <scope>NUCLEOTIDE SEQUENCE [LARGE SCALE GENOMIC DNA]</scope>
</reference>
<evidence type="ECO:0000313" key="3">
    <source>
        <dbReference type="Proteomes" id="UP001642540"/>
    </source>
</evidence>
<name>A0ABP1Q7I9_9HEXA</name>
<dbReference type="Proteomes" id="UP001642540">
    <property type="component" value="Unassembled WGS sequence"/>
</dbReference>